<keyword evidence="2" id="KW-1133">Transmembrane helix</keyword>
<keyword evidence="2" id="KW-0812">Transmembrane</keyword>
<feature type="transmembrane region" description="Helical" evidence="2">
    <location>
        <begin position="68"/>
        <end position="89"/>
    </location>
</feature>
<gene>
    <name evidence="3" type="ORF">A3F51_03350</name>
</gene>
<dbReference type="AlphaFoldDB" id="A0A1G2N0L8"/>
<dbReference type="Proteomes" id="UP000178089">
    <property type="component" value="Unassembled WGS sequence"/>
</dbReference>
<feature type="transmembrane region" description="Helical" evidence="2">
    <location>
        <begin position="44"/>
        <end position="61"/>
    </location>
</feature>
<dbReference type="EMBL" id="MHRT01000001">
    <property type="protein sequence ID" value="OHA29735.1"/>
    <property type="molecule type" value="Genomic_DNA"/>
</dbReference>
<name>A0A1G2N0L8_9BACT</name>
<proteinExistence type="predicted"/>
<organism evidence="3 4">
    <name type="scientific">Candidatus Taylorbacteria bacterium RIFCSPHIGHO2_12_FULL_45_16</name>
    <dbReference type="NCBI Taxonomy" id="1802315"/>
    <lineage>
        <taxon>Bacteria</taxon>
        <taxon>Candidatus Tayloriibacteriota</taxon>
    </lineage>
</organism>
<comment type="caution">
    <text evidence="3">The sequence shown here is derived from an EMBL/GenBank/DDBJ whole genome shotgun (WGS) entry which is preliminary data.</text>
</comment>
<sequence length="158" mass="17357">MEQTKKKSSMRWVVLYGFAIIVDIVQILIDLTGIGIAISEAMEVVTGPALIGLFSLFKIPIITKPKRIASLLGLALGDAITGGIAPFWVVDVWYIHSDVKKEEAAEQARQEREMMLGNTIRQPLYRDGIRQSTSSQTQIGNSRINKDGIRASSGGLTR</sequence>
<evidence type="ECO:0000313" key="3">
    <source>
        <dbReference type="EMBL" id="OHA29735.1"/>
    </source>
</evidence>
<reference evidence="3 4" key="1">
    <citation type="journal article" date="2016" name="Nat. Commun.">
        <title>Thousands of microbial genomes shed light on interconnected biogeochemical processes in an aquifer system.</title>
        <authorList>
            <person name="Anantharaman K."/>
            <person name="Brown C.T."/>
            <person name="Hug L.A."/>
            <person name="Sharon I."/>
            <person name="Castelle C.J."/>
            <person name="Probst A.J."/>
            <person name="Thomas B.C."/>
            <person name="Singh A."/>
            <person name="Wilkins M.J."/>
            <person name="Karaoz U."/>
            <person name="Brodie E.L."/>
            <person name="Williams K.H."/>
            <person name="Hubbard S.S."/>
            <person name="Banfield J.F."/>
        </authorList>
    </citation>
    <scope>NUCLEOTIDE SEQUENCE [LARGE SCALE GENOMIC DNA]</scope>
</reference>
<evidence type="ECO:0000313" key="4">
    <source>
        <dbReference type="Proteomes" id="UP000178089"/>
    </source>
</evidence>
<accession>A0A1G2N0L8</accession>
<protein>
    <submittedName>
        <fullName evidence="3">Uncharacterized protein</fullName>
    </submittedName>
</protein>
<feature type="region of interest" description="Disordered" evidence="1">
    <location>
        <begin position="131"/>
        <end position="158"/>
    </location>
</feature>
<keyword evidence="2" id="KW-0472">Membrane</keyword>
<feature type="compositionally biased region" description="Polar residues" evidence="1">
    <location>
        <begin position="131"/>
        <end position="143"/>
    </location>
</feature>
<feature type="transmembrane region" description="Helical" evidence="2">
    <location>
        <begin position="12"/>
        <end position="38"/>
    </location>
</feature>
<evidence type="ECO:0000256" key="2">
    <source>
        <dbReference type="SAM" id="Phobius"/>
    </source>
</evidence>
<dbReference type="STRING" id="1802315.A3F51_03350"/>
<evidence type="ECO:0000256" key="1">
    <source>
        <dbReference type="SAM" id="MobiDB-lite"/>
    </source>
</evidence>